<dbReference type="GO" id="GO:0019748">
    <property type="term" value="P:secondary metabolic process"/>
    <property type="evidence" value="ECO:0007669"/>
    <property type="project" value="TreeGrafter"/>
</dbReference>
<dbReference type="AlphaFoldDB" id="A0A9P4R6W1"/>
<evidence type="ECO:0000256" key="2">
    <source>
        <dbReference type="ARBA" id="ARBA00023239"/>
    </source>
</evidence>
<keyword evidence="6" id="KW-1185">Reference proteome</keyword>
<sequence>MSVSGAPFIAAEEYYLSNDLSTNATGPRDAALNLIPNHTISKLRNTGPSRIRDMRSAGVSMQILSHIPIDATAKTCQKMNDMLYTSVVTNQDRFTALALLPIGDAKEAASELQRCVTKYRFVGGVLGFRRDGPMLDSSEWDAIWTVVEKYKVPIALRPLFPSLDQLSEYAGSAPQSVLYSLTTAFHTFHITSPMLILRLYAAGIFDRHPNLHILISQLGHSIPELVPRIESCVASWPDSTKPRRSFLEVWQTNFYVSLADMQDLASLKPLLEHIPVDRILYAGNYPWEEKSKALMAELKDSELLAKEEWEKVAWKNAERLFGLKSAGGDKGRAFGRISGAYTP</sequence>
<keyword evidence="2 3" id="KW-0456">Lyase</keyword>
<dbReference type="GO" id="GO:0005829">
    <property type="term" value="C:cytosol"/>
    <property type="evidence" value="ECO:0007669"/>
    <property type="project" value="TreeGrafter"/>
</dbReference>
<evidence type="ECO:0000313" key="5">
    <source>
        <dbReference type="EMBL" id="KAF2739989.1"/>
    </source>
</evidence>
<keyword evidence="1 3" id="KW-0210">Decarboxylase</keyword>
<evidence type="ECO:0000259" key="4">
    <source>
        <dbReference type="Pfam" id="PF04909"/>
    </source>
</evidence>
<dbReference type="Gene3D" id="3.20.20.140">
    <property type="entry name" value="Metal-dependent hydrolases"/>
    <property type="match status" value="1"/>
</dbReference>
<dbReference type="GO" id="GO:0016787">
    <property type="term" value="F:hydrolase activity"/>
    <property type="evidence" value="ECO:0007669"/>
    <property type="project" value="InterPro"/>
</dbReference>
<dbReference type="SUPFAM" id="SSF51556">
    <property type="entry name" value="Metallo-dependent hydrolases"/>
    <property type="match status" value="1"/>
</dbReference>
<dbReference type="EMBL" id="ML996102">
    <property type="protein sequence ID" value="KAF2739989.1"/>
    <property type="molecule type" value="Genomic_DNA"/>
</dbReference>
<comment type="similarity">
    <text evidence="3">Belongs to the metallo-dependent hydrolases superfamily.</text>
</comment>
<organism evidence="5 6">
    <name type="scientific">Polyplosphaeria fusca</name>
    <dbReference type="NCBI Taxonomy" id="682080"/>
    <lineage>
        <taxon>Eukaryota</taxon>
        <taxon>Fungi</taxon>
        <taxon>Dikarya</taxon>
        <taxon>Ascomycota</taxon>
        <taxon>Pezizomycotina</taxon>
        <taxon>Dothideomycetes</taxon>
        <taxon>Pleosporomycetidae</taxon>
        <taxon>Pleosporales</taxon>
        <taxon>Tetraplosphaeriaceae</taxon>
        <taxon>Polyplosphaeria</taxon>
    </lineage>
</organism>
<comment type="caution">
    <text evidence="5">The sequence shown here is derived from an EMBL/GenBank/DDBJ whole genome shotgun (WGS) entry which is preliminary data.</text>
</comment>
<proteinExistence type="inferred from homology"/>
<dbReference type="PANTHER" id="PTHR21240:SF30">
    <property type="entry name" value="AMIDOHYDROLASE-RELATED DOMAIN-CONTAINING PROTEIN-RELATED"/>
    <property type="match status" value="1"/>
</dbReference>
<name>A0A9P4R6W1_9PLEO</name>
<dbReference type="GO" id="GO:0016831">
    <property type="term" value="F:carboxy-lyase activity"/>
    <property type="evidence" value="ECO:0007669"/>
    <property type="project" value="UniProtKB-KW"/>
</dbReference>
<protein>
    <recommendedName>
        <fullName evidence="4">Amidohydrolase-related domain-containing protein</fullName>
    </recommendedName>
</protein>
<dbReference type="PANTHER" id="PTHR21240">
    <property type="entry name" value="2-AMINO-3-CARBOXYLMUCONATE-6-SEMIALDEHYDE DECARBOXYLASE"/>
    <property type="match status" value="1"/>
</dbReference>
<feature type="domain" description="Amidohydrolase-related" evidence="4">
    <location>
        <begin position="68"/>
        <end position="323"/>
    </location>
</feature>
<dbReference type="InterPro" id="IPR032466">
    <property type="entry name" value="Metal_Hydrolase"/>
</dbReference>
<evidence type="ECO:0000313" key="6">
    <source>
        <dbReference type="Proteomes" id="UP000799444"/>
    </source>
</evidence>
<evidence type="ECO:0000256" key="3">
    <source>
        <dbReference type="RuleBase" id="RU366045"/>
    </source>
</evidence>
<dbReference type="InterPro" id="IPR032465">
    <property type="entry name" value="ACMSD"/>
</dbReference>
<dbReference type="InterPro" id="IPR006680">
    <property type="entry name" value="Amidohydro-rel"/>
</dbReference>
<dbReference type="OrthoDB" id="432010at2759"/>
<dbReference type="Pfam" id="PF04909">
    <property type="entry name" value="Amidohydro_2"/>
    <property type="match status" value="1"/>
</dbReference>
<reference evidence="5" key="1">
    <citation type="journal article" date="2020" name="Stud. Mycol.">
        <title>101 Dothideomycetes genomes: a test case for predicting lifestyles and emergence of pathogens.</title>
        <authorList>
            <person name="Haridas S."/>
            <person name="Albert R."/>
            <person name="Binder M."/>
            <person name="Bloem J."/>
            <person name="Labutti K."/>
            <person name="Salamov A."/>
            <person name="Andreopoulos B."/>
            <person name="Baker S."/>
            <person name="Barry K."/>
            <person name="Bills G."/>
            <person name="Bluhm B."/>
            <person name="Cannon C."/>
            <person name="Castanera R."/>
            <person name="Culley D."/>
            <person name="Daum C."/>
            <person name="Ezra D."/>
            <person name="Gonzalez J."/>
            <person name="Henrissat B."/>
            <person name="Kuo A."/>
            <person name="Liang C."/>
            <person name="Lipzen A."/>
            <person name="Lutzoni F."/>
            <person name="Magnuson J."/>
            <person name="Mondo S."/>
            <person name="Nolan M."/>
            <person name="Ohm R."/>
            <person name="Pangilinan J."/>
            <person name="Park H.-J."/>
            <person name="Ramirez L."/>
            <person name="Alfaro M."/>
            <person name="Sun H."/>
            <person name="Tritt A."/>
            <person name="Yoshinaga Y."/>
            <person name="Zwiers L.-H."/>
            <person name="Turgeon B."/>
            <person name="Goodwin S."/>
            <person name="Spatafora J."/>
            <person name="Crous P."/>
            <person name="Grigoriev I."/>
        </authorList>
    </citation>
    <scope>NUCLEOTIDE SEQUENCE</scope>
    <source>
        <strain evidence="5">CBS 125425</strain>
    </source>
</reference>
<dbReference type="Proteomes" id="UP000799444">
    <property type="component" value="Unassembled WGS sequence"/>
</dbReference>
<accession>A0A9P4R6W1</accession>
<evidence type="ECO:0000256" key="1">
    <source>
        <dbReference type="ARBA" id="ARBA00022793"/>
    </source>
</evidence>
<gene>
    <name evidence="5" type="ORF">EJ04DRAFT_262862</name>
</gene>